<dbReference type="EMBL" id="VSRR010034740">
    <property type="protein sequence ID" value="MPC72434.1"/>
    <property type="molecule type" value="Genomic_DNA"/>
</dbReference>
<gene>
    <name evidence="1" type="ORF">E2C01_066739</name>
</gene>
<dbReference type="Proteomes" id="UP000324222">
    <property type="component" value="Unassembled WGS sequence"/>
</dbReference>
<accession>A0A5B7HVH3</accession>
<name>A0A5B7HVH3_PORTR</name>
<evidence type="ECO:0000313" key="2">
    <source>
        <dbReference type="Proteomes" id="UP000324222"/>
    </source>
</evidence>
<keyword evidence="2" id="KW-1185">Reference proteome</keyword>
<proteinExistence type="predicted"/>
<organism evidence="1 2">
    <name type="scientific">Portunus trituberculatus</name>
    <name type="common">Swimming crab</name>
    <name type="synonym">Neptunus trituberculatus</name>
    <dbReference type="NCBI Taxonomy" id="210409"/>
    <lineage>
        <taxon>Eukaryota</taxon>
        <taxon>Metazoa</taxon>
        <taxon>Ecdysozoa</taxon>
        <taxon>Arthropoda</taxon>
        <taxon>Crustacea</taxon>
        <taxon>Multicrustacea</taxon>
        <taxon>Malacostraca</taxon>
        <taxon>Eumalacostraca</taxon>
        <taxon>Eucarida</taxon>
        <taxon>Decapoda</taxon>
        <taxon>Pleocyemata</taxon>
        <taxon>Brachyura</taxon>
        <taxon>Eubrachyura</taxon>
        <taxon>Portunoidea</taxon>
        <taxon>Portunidae</taxon>
        <taxon>Portuninae</taxon>
        <taxon>Portunus</taxon>
    </lineage>
</organism>
<sequence length="61" mass="6683">MRNGDSRYTPHLELTSLLLTMHAVNTHRRQLNGTLGQCEHPHSRLGLEGCGEARQAGMGTA</sequence>
<dbReference type="AlphaFoldDB" id="A0A5B7HVH3"/>
<evidence type="ECO:0000313" key="1">
    <source>
        <dbReference type="EMBL" id="MPC72434.1"/>
    </source>
</evidence>
<reference evidence="1 2" key="1">
    <citation type="submission" date="2019-05" db="EMBL/GenBank/DDBJ databases">
        <title>Another draft genome of Portunus trituberculatus and its Hox gene families provides insights of decapod evolution.</title>
        <authorList>
            <person name="Jeong J.-H."/>
            <person name="Song I."/>
            <person name="Kim S."/>
            <person name="Choi T."/>
            <person name="Kim D."/>
            <person name="Ryu S."/>
            <person name="Kim W."/>
        </authorList>
    </citation>
    <scope>NUCLEOTIDE SEQUENCE [LARGE SCALE GENOMIC DNA]</scope>
    <source>
        <tissue evidence="1">Muscle</tissue>
    </source>
</reference>
<comment type="caution">
    <text evidence="1">The sequence shown here is derived from an EMBL/GenBank/DDBJ whole genome shotgun (WGS) entry which is preliminary data.</text>
</comment>
<protein>
    <submittedName>
        <fullName evidence="1">Uncharacterized protein</fullName>
    </submittedName>
</protein>